<keyword evidence="4 6" id="KW-1133">Transmembrane helix</keyword>
<dbReference type="AlphaFoldDB" id="A0A1M5NMA0"/>
<keyword evidence="9" id="KW-1185">Reference proteome</keyword>
<reference evidence="9" key="1">
    <citation type="submission" date="2016-11" db="EMBL/GenBank/DDBJ databases">
        <authorList>
            <person name="Varghese N."/>
            <person name="Submissions S."/>
        </authorList>
    </citation>
    <scope>NUCLEOTIDE SEQUENCE [LARGE SCALE GENOMIC DNA]</scope>
    <source>
        <strain evidence="9">DSM 16990</strain>
    </source>
</reference>
<feature type="transmembrane region" description="Helical" evidence="6">
    <location>
        <begin position="134"/>
        <end position="154"/>
    </location>
</feature>
<dbReference type="InterPro" id="IPR020846">
    <property type="entry name" value="MFS_dom"/>
</dbReference>
<evidence type="ECO:0000256" key="1">
    <source>
        <dbReference type="ARBA" id="ARBA00004429"/>
    </source>
</evidence>
<name>A0A1M5NMA0_9SPHI</name>
<feature type="transmembrane region" description="Helical" evidence="6">
    <location>
        <begin position="249"/>
        <end position="270"/>
    </location>
</feature>
<organism evidence="8 9">
    <name type="scientific">Pedobacter caeni</name>
    <dbReference type="NCBI Taxonomy" id="288992"/>
    <lineage>
        <taxon>Bacteria</taxon>
        <taxon>Pseudomonadati</taxon>
        <taxon>Bacteroidota</taxon>
        <taxon>Sphingobacteriia</taxon>
        <taxon>Sphingobacteriales</taxon>
        <taxon>Sphingobacteriaceae</taxon>
        <taxon>Pedobacter</taxon>
    </lineage>
</organism>
<feature type="transmembrane region" description="Helical" evidence="6">
    <location>
        <begin position="51"/>
        <end position="69"/>
    </location>
</feature>
<evidence type="ECO:0000259" key="7">
    <source>
        <dbReference type="PROSITE" id="PS50850"/>
    </source>
</evidence>
<feature type="transmembrane region" description="Helical" evidence="6">
    <location>
        <begin position="320"/>
        <end position="344"/>
    </location>
</feature>
<feature type="transmembrane region" description="Helical" evidence="6">
    <location>
        <begin position="12"/>
        <end position="31"/>
    </location>
</feature>
<comment type="subcellular location">
    <subcellularLocation>
        <location evidence="1">Cell inner membrane</location>
        <topology evidence="1">Multi-pass membrane protein</topology>
    </subcellularLocation>
</comment>
<feature type="transmembrane region" description="Helical" evidence="6">
    <location>
        <begin position="382"/>
        <end position="401"/>
    </location>
</feature>
<dbReference type="PANTHER" id="PTHR43702">
    <property type="entry name" value="L-FUCOSE-PROTON SYMPORTER"/>
    <property type="match status" value="1"/>
</dbReference>
<dbReference type="Proteomes" id="UP000184287">
    <property type="component" value="Unassembled WGS sequence"/>
</dbReference>
<feature type="transmembrane region" description="Helical" evidence="6">
    <location>
        <begin position="356"/>
        <end position="376"/>
    </location>
</feature>
<accession>A0A1M5NMA0</accession>
<gene>
    <name evidence="8" type="ORF">SAMN04488522_108198</name>
</gene>
<dbReference type="InterPro" id="IPR011701">
    <property type="entry name" value="MFS"/>
</dbReference>
<feature type="transmembrane region" description="Helical" evidence="6">
    <location>
        <begin position="277"/>
        <end position="300"/>
    </location>
</feature>
<feature type="domain" description="Major facilitator superfamily (MFS) profile" evidence="7">
    <location>
        <begin position="6"/>
        <end position="405"/>
    </location>
</feature>
<evidence type="ECO:0000256" key="3">
    <source>
        <dbReference type="ARBA" id="ARBA00022692"/>
    </source>
</evidence>
<keyword evidence="3 6" id="KW-0812">Transmembrane</keyword>
<evidence type="ECO:0000313" key="9">
    <source>
        <dbReference type="Proteomes" id="UP000184287"/>
    </source>
</evidence>
<dbReference type="STRING" id="288992.SAMN04488522_108198"/>
<dbReference type="EMBL" id="FQUQ01000008">
    <property type="protein sequence ID" value="SHG90660.1"/>
    <property type="molecule type" value="Genomic_DNA"/>
</dbReference>
<dbReference type="Gene3D" id="1.20.1250.20">
    <property type="entry name" value="MFS general substrate transporter like domains"/>
    <property type="match status" value="1"/>
</dbReference>
<dbReference type="PROSITE" id="PS50850">
    <property type="entry name" value="MFS"/>
    <property type="match status" value="1"/>
</dbReference>
<keyword evidence="5 6" id="KW-0472">Membrane</keyword>
<feature type="transmembrane region" description="Helical" evidence="6">
    <location>
        <begin position="100"/>
        <end position="122"/>
    </location>
</feature>
<dbReference type="SUPFAM" id="SSF103473">
    <property type="entry name" value="MFS general substrate transporter"/>
    <property type="match status" value="1"/>
</dbReference>
<dbReference type="OrthoDB" id="3225787at2"/>
<dbReference type="InterPro" id="IPR036259">
    <property type="entry name" value="MFS_trans_sf"/>
</dbReference>
<dbReference type="GO" id="GO:0022857">
    <property type="term" value="F:transmembrane transporter activity"/>
    <property type="evidence" value="ECO:0007669"/>
    <property type="project" value="InterPro"/>
</dbReference>
<feature type="transmembrane region" description="Helical" evidence="6">
    <location>
        <begin position="208"/>
        <end position="229"/>
    </location>
</feature>
<dbReference type="GO" id="GO:0005886">
    <property type="term" value="C:plasma membrane"/>
    <property type="evidence" value="ECO:0007669"/>
    <property type="project" value="UniProtKB-SubCell"/>
</dbReference>
<proteinExistence type="predicted"/>
<evidence type="ECO:0000256" key="6">
    <source>
        <dbReference type="SAM" id="Phobius"/>
    </source>
</evidence>
<evidence type="ECO:0000313" key="8">
    <source>
        <dbReference type="EMBL" id="SHG90660.1"/>
    </source>
</evidence>
<feature type="transmembrane region" description="Helical" evidence="6">
    <location>
        <begin position="76"/>
        <end position="94"/>
    </location>
</feature>
<dbReference type="InterPro" id="IPR050375">
    <property type="entry name" value="MFS_TsgA-like"/>
</dbReference>
<feature type="transmembrane region" description="Helical" evidence="6">
    <location>
        <begin position="166"/>
        <end position="187"/>
    </location>
</feature>
<keyword evidence="2" id="KW-1003">Cell membrane</keyword>
<dbReference type="RefSeq" id="WP_073238169.1">
    <property type="nucleotide sequence ID" value="NZ_FQUQ01000008.1"/>
</dbReference>
<sequence>MEFLKIKISVFINYLLFGIMLNSVGTVILQAQRYYGVSASSASVLEAFKDITIAVVSFIVASFITRIGYKKSMQIGLAAVAIGCFIVPSVKTFIAVKLLFAITGASFALIKISVFGTIGLITKTEKAHISLMSFIESFFMIGILSGYFIFSYFIDDADAGSGRWFTVYYLIGAFYVLALILLSISPLDESAAKPEAGLKFKQSYKDMLRLLMLPLVVSFVVCAFLYVLIEQSIMSWLPTFNNKVLHLPSSISVLMAGIMASSTAIGRFLAGVVLKRISWYICLTVCLIASACLVLIAIPLASNTPPHDIRLWADVPFAAYIFPLIGFFLAPIYPAINSVILGALPKNQHGTMSGLIVVFSALGGSLGSLITGYIFQHYGGQTAFYFSLIPITALALALYLFQKMKQKHLLQSSLS</sequence>
<dbReference type="PANTHER" id="PTHR43702:SF11">
    <property type="entry name" value="L-FUCOSE-PROTON SYMPORTER"/>
    <property type="match status" value="1"/>
</dbReference>
<evidence type="ECO:0000256" key="4">
    <source>
        <dbReference type="ARBA" id="ARBA00022989"/>
    </source>
</evidence>
<evidence type="ECO:0000256" key="2">
    <source>
        <dbReference type="ARBA" id="ARBA00022475"/>
    </source>
</evidence>
<dbReference type="Pfam" id="PF07690">
    <property type="entry name" value="MFS_1"/>
    <property type="match status" value="1"/>
</dbReference>
<evidence type="ECO:0000256" key="5">
    <source>
        <dbReference type="ARBA" id="ARBA00023136"/>
    </source>
</evidence>
<protein>
    <submittedName>
        <fullName evidence="8">Fucose permease</fullName>
    </submittedName>
</protein>